<protein>
    <submittedName>
        <fullName evidence="3">Uncharacterized protein</fullName>
    </submittedName>
</protein>
<keyword evidence="2" id="KW-0732">Signal</keyword>
<name>A0A9P7VSR1_9AGAR</name>
<dbReference type="EMBL" id="MU250533">
    <property type="protein sequence ID" value="KAG7446776.1"/>
    <property type="molecule type" value="Genomic_DNA"/>
</dbReference>
<proteinExistence type="predicted"/>
<keyword evidence="4" id="KW-1185">Reference proteome</keyword>
<comment type="caution">
    <text evidence="3">The sequence shown here is derived from an EMBL/GenBank/DDBJ whole genome shotgun (WGS) entry which is preliminary data.</text>
</comment>
<feature type="compositionally biased region" description="Polar residues" evidence="1">
    <location>
        <begin position="121"/>
        <end position="131"/>
    </location>
</feature>
<feature type="compositionally biased region" description="Basic and acidic residues" evidence="1">
    <location>
        <begin position="68"/>
        <end position="94"/>
    </location>
</feature>
<dbReference type="AlphaFoldDB" id="A0A9P7VSR1"/>
<feature type="chain" id="PRO_5040282620" evidence="2">
    <location>
        <begin position="17"/>
        <end position="138"/>
    </location>
</feature>
<feature type="region of interest" description="Disordered" evidence="1">
    <location>
        <begin position="68"/>
        <end position="138"/>
    </location>
</feature>
<reference evidence="3" key="1">
    <citation type="submission" date="2020-11" db="EMBL/GenBank/DDBJ databases">
        <title>Adaptations for nitrogen fixation in a non-lichenized fungal sporocarp promotes dispersal by wood-feeding termites.</title>
        <authorList>
            <consortium name="DOE Joint Genome Institute"/>
            <person name="Koch R.A."/>
            <person name="Yoon G."/>
            <person name="Arayal U."/>
            <person name="Lail K."/>
            <person name="Amirebrahimi M."/>
            <person name="Labutti K."/>
            <person name="Lipzen A."/>
            <person name="Riley R."/>
            <person name="Barry K."/>
            <person name="Henrissat B."/>
            <person name="Grigoriev I.V."/>
            <person name="Herr J.R."/>
            <person name="Aime M.C."/>
        </authorList>
    </citation>
    <scope>NUCLEOTIDE SEQUENCE</scope>
    <source>
        <strain evidence="3">MCA 3950</strain>
    </source>
</reference>
<dbReference type="RefSeq" id="XP_043040276.1">
    <property type="nucleotide sequence ID" value="XM_043182495.1"/>
</dbReference>
<feature type="signal peptide" evidence="2">
    <location>
        <begin position="1"/>
        <end position="16"/>
    </location>
</feature>
<accession>A0A9P7VSR1</accession>
<evidence type="ECO:0000313" key="4">
    <source>
        <dbReference type="Proteomes" id="UP000812287"/>
    </source>
</evidence>
<dbReference type="GeneID" id="66104792"/>
<evidence type="ECO:0000256" key="2">
    <source>
        <dbReference type="SAM" id="SignalP"/>
    </source>
</evidence>
<feature type="compositionally biased region" description="Basic and acidic residues" evidence="1">
    <location>
        <begin position="106"/>
        <end position="120"/>
    </location>
</feature>
<dbReference type="Proteomes" id="UP000812287">
    <property type="component" value="Unassembled WGS sequence"/>
</dbReference>
<gene>
    <name evidence="3" type="ORF">BT62DRAFT_85992</name>
</gene>
<evidence type="ECO:0000256" key="1">
    <source>
        <dbReference type="SAM" id="MobiDB-lite"/>
    </source>
</evidence>
<organism evidence="3 4">
    <name type="scientific">Guyanagaster necrorhizus</name>
    <dbReference type="NCBI Taxonomy" id="856835"/>
    <lineage>
        <taxon>Eukaryota</taxon>
        <taxon>Fungi</taxon>
        <taxon>Dikarya</taxon>
        <taxon>Basidiomycota</taxon>
        <taxon>Agaricomycotina</taxon>
        <taxon>Agaricomycetes</taxon>
        <taxon>Agaricomycetidae</taxon>
        <taxon>Agaricales</taxon>
        <taxon>Marasmiineae</taxon>
        <taxon>Physalacriaceae</taxon>
        <taxon>Guyanagaster</taxon>
    </lineage>
</organism>
<sequence>MIASTLLGALCCHCRWLVFNTSNTHWTNCHILIDSPFLSKPKHCHLANPMTPVTYENVIWMLDNYKHDPDMRGYGRRTTDSLDGQKPKESSTKEKTKKSSSSSGQKPEKSDPERHSHDQTQDSLKSLVNPRQNRHQRV</sequence>
<evidence type="ECO:0000313" key="3">
    <source>
        <dbReference type="EMBL" id="KAG7446776.1"/>
    </source>
</evidence>